<dbReference type="Proteomes" id="UP001152797">
    <property type="component" value="Unassembled WGS sequence"/>
</dbReference>
<dbReference type="EMBL" id="CAMXCT020000934">
    <property type="protein sequence ID" value="CAL1138291.1"/>
    <property type="molecule type" value="Genomic_DNA"/>
</dbReference>
<evidence type="ECO:0000313" key="5">
    <source>
        <dbReference type="EMBL" id="CAI3984916.1"/>
    </source>
</evidence>
<gene>
    <name evidence="5" type="ORF">C1SCF055_LOCUS12411</name>
</gene>
<dbReference type="GO" id="GO:0016301">
    <property type="term" value="F:kinase activity"/>
    <property type="evidence" value="ECO:0007669"/>
    <property type="project" value="UniProtKB-KW"/>
</dbReference>
<evidence type="ECO:0000256" key="4">
    <source>
        <dbReference type="SAM" id="Coils"/>
    </source>
</evidence>
<dbReference type="OrthoDB" id="426572at2759"/>
<sequence>EVEGRHSSELLWPVSLQAVLETPADGPVEFHAVSMEADGEGVVDHHMSLTRGQLSLLLDVLAENICYAGRSGSVAGGVVPVQRQVSQGGNTKNKIRGFRFSWRWPGELKWDIAFTQAAPLACLKLRGGMLGFSSLPGGSNYQLNCQSLIAIDTRGRSRNLVKTLLESAGSTDDLGFTVEVNVPMDRDTLAVIQLQKPTMHVLPQLVMDLVTVGLSSWQHCTFRNDRVMLAPQAPATRENEQKVVDKRGTRVQVNFLDGCFRIAEKWSEPTEHFEFAGSVMIHIMVHAEGIRIERFDLESGALRLFSSRRNPTTLCPCLEWLVRGDQKRIDDGARMKRHTTYEFRSVIVPPYSIRMSARDHRAMANAFLELFGMDAESSEPASETRSRDPLALQLVENRMTLIAEVALQGAEVQVMGEEGGNEWPGLCGNARCQLLQVMVDSRQGSAPTINIFGRELEVDISSRNHRLGVWEPVLSRCGLRFSYHMQRKPDGGPRDVFVRGDVSAIKPVQLVVSAPFVHLASRVFNDSSEKTRYGHLLAGINISGIACHVSVEDSAEGLVLPSSAKAESLDSLLKGRGRASTGSVPCLVLRLLDCPDAEPCRIPYGREADVTWDTKKEGFLMCRLVMPRPPQLVLVITSTVCVWNRTPADLEIRFLATLSEKPCGQKAPKLLVQRILPGREYSALDEVANRGEDLEPVKTSTSAQLSGFAQDGVTKLRLSEGVSGETRVEASTLDDAWAGQLGGDEVSAGTLLLGLGPRWGKPLFPAPAVVDGQFAASFGEILEIVEINFSESFQQVFVPPNLGPRHIERVQASCCLPPLGHSSEWARSESFFAVPARGAQPAAIDMALWCGADCLRPPEMQDLPKNWLYLRTSCGGDPQQGWSNVEVHAPFTVVNACPCDILCQFNPPGVQRRKLGKERERLPVEPGASIDMVVDNGFGDEVAVPTNGQAEVMPIRLDEEGFFRWVCNGRAGRTKPRWTSLNSVIVVLNRQRAEVEWHCVQASMSSNNHGTPQLRIAPQSMLPSFEFVAEDLTVSFAVRDLQGHASSWSLPLRAVLPTGARTEPVQLEFKGMFINLNAMRSGRELVVYTRWWFVNSTGLDVRLLQPGGPGPMHPVASFNSKVSILPEIQNGAGDGVAFVGLRSHAPVEVMVPDVGGSVAVGLTPLHPCCLRTETVALPEAIRGVPSCLVSLVPAMMLFNRTDHAEATCHLGDIHAAVRADDPAKLQEALDAGEDINMIGPGGQTPLMHGVLTGNPVCVKYLLGAKADTSIPEKDGYTPMHGAGFQGRAEIAKMLIAYRLNPSDKHKDGFTPLHRACWGSEQRHADAVRALLRAGVPYDQPADNGQRCLDMTSNEATKKLLEKRAALEKRALEKMEKRAAKAAKTQEL</sequence>
<dbReference type="Gene3D" id="1.25.40.20">
    <property type="entry name" value="Ankyrin repeat-containing domain"/>
    <property type="match status" value="1"/>
</dbReference>
<dbReference type="SMART" id="SM00248">
    <property type="entry name" value="ANK"/>
    <property type="match status" value="4"/>
</dbReference>
<feature type="repeat" description="ANK" evidence="3">
    <location>
        <begin position="1274"/>
        <end position="1306"/>
    </location>
</feature>
<evidence type="ECO:0000313" key="6">
    <source>
        <dbReference type="EMBL" id="CAL4772228.1"/>
    </source>
</evidence>
<evidence type="ECO:0000313" key="7">
    <source>
        <dbReference type="Proteomes" id="UP001152797"/>
    </source>
</evidence>
<comment type="caution">
    <text evidence="5">The sequence shown here is derived from an EMBL/GenBank/DDBJ whole genome shotgun (WGS) entry which is preliminary data.</text>
</comment>
<proteinExistence type="predicted"/>
<dbReference type="GO" id="GO:0004842">
    <property type="term" value="F:ubiquitin-protein transferase activity"/>
    <property type="evidence" value="ECO:0007669"/>
    <property type="project" value="TreeGrafter"/>
</dbReference>
<keyword evidence="4" id="KW-0175">Coiled coil</keyword>
<reference evidence="5" key="1">
    <citation type="submission" date="2022-10" db="EMBL/GenBank/DDBJ databases">
        <authorList>
            <person name="Chen Y."/>
            <person name="Dougan E. K."/>
            <person name="Chan C."/>
            <person name="Rhodes N."/>
            <person name="Thang M."/>
        </authorList>
    </citation>
    <scope>NUCLEOTIDE SEQUENCE</scope>
</reference>
<keyword evidence="6" id="KW-0808">Transferase</keyword>
<dbReference type="Pfam" id="PF00023">
    <property type="entry name" value="Ank"/>
    <property type="match status" value="1"/>
</dbReference>
<dbReference type="InterPro" id="IPR036770">
    <property type="entry name" value="Ankyrin_rpt-contain_sf"/>
</dbReference>
<dbReference type="Pfam" id="PF12796">
    <property type="entry name" value="Ank_2"/>
    <property type="match status" value="1"/>
</dbReference>
<protein>
    <submittedName>
        <fullName evidence="6">Calcium/calmodulin-dependent protein kinase type 1</fullName>
    </submittedName>
</protein>
<dbReference type="GO" id="GO:0085020">
    <property type="term" value="P:protein K6-linked ubiquitination"/>
    <property type="evidence" value="ECO:0007669"/>
    <property type="project" value="TreeGrafter"/>
</dbReference>
<feature type="coiled-coil region" evidence="4">
    <location>
        <begin position="1357"/>
        <end position="1384"/>
    </location>
</feature>
<evidence type="ECO:0000256" key="3">
    <source>
        <dbReference type="PROSITE-ProRule" id="PRU00023"/>
    </source>
</evidence>
<dbReference type="SUPFAM" id="SSF48403">
    <property type="entry name" value="Ankyrin repeat"/>
    <property type="match status" value="1"/>
</dbReference>
<dbReference type="EMBL" id="CAMXCT030000934">
    <property type="protein sequence ID" value="CAL4772228.1"/>
    <property type="molecule type" value="Genomic_DNA"/>
</dbReference>
<keyword evidence="1" id="KW-0677">Repeat</keyword>
<keyword evidence="6" id="KW-0418">Kinase</keyword>
<dbReference type="EMBL" id="CAMXCT010000934">
    <property type="protein sequence ID" value="CAI3984916.1"/>
    <property type="molecule type" value="Genomic_DNA"/>
</dbReference>
<feature type="repeat" description="ANK" evidence="3">
    <location>
        <begin position="1307"/>
        <end position="1342"/>
    </location>
</feature>
<keyword evidence="2 3" id="KW-0040">ANK repeat</keyword>
<accession>A0A9P1C4L8</accession>
<dbReference type="PANTHER" id="PTHR24171:SF8">
    <property type="entry name" value="BRCA1-ASSOCIATED RING DOMAIN PROTEIN 1"/>
    <property type="match status" value="1"/>
</dbReference>
<organism evidence="5">
    <name type="scientific">Cladocopium goreaui</name>
    <dbReference type="NCBI Taxonomy" id="2562237"/>
    <lineage>
        <taxon>Eukaryota</taxon>
        <taxon>Sar</taxon>
        <taxon>Alveolata</taxon>
        <taxon>Dinophyceae</taxon>
        <taxon>Suessiales</taxon>
        <taxon>Symbiodiniaceae</taxon>
        <taxon>Cladocopium</taxon>
    </lineage>
</organism>
<evidence type="ECO:0000256" key="2">
    <source>
        <dbReference type="ARBA" id="ARBA00023043"/>
    </source>
</evidence>
<name>A0A9P1C4L8_9DINO</name>
<keyword evidence="7" id="KW-1185">Reference proteome</keyword>
<dbReference type="PANTHER" id="PTHR24171">
    <property type="entry name" value="ANKYRIN REPEAT DOMAIN-CONTAINING PROTEIN 39-RELATED"/>
    <property type="match status" value="1"/>
</dbReference>
<feature type="non-terminal residue" evidence="5">
    <location>
        <position position="1"/>
    </location>
</feature>
<dbReference type="InterPro" id="IPR002110">
    <property type="entry name" value="Ankyrin_rpt"/>
</dbReference>
<dbReference type="PROSITE" id="PS50088">
    <property type="entry name" value="ANK_REPEAT"/>
    <property type="match status" value="2"/>
</dbReference>
<reference evidence="6 7" key="2">
    <citation type="submission" date="2024-05" db="EMBL/GenBank/DDBJ databases">
        <authorList>
            <person name="Chen Y."/>
            <person name="Shah S."/>
            <person name="Dougan E. K."/>
            <person name="Thang M."/>
            <person name="Chan C."/>
        </authorList>
    </citation>
    <scope>NUCLEOTIDE SEQUENCE [LARGE SCALE GENOMIC DNA]</scope>
</reference>
<evidence type="ECO:0000256" key="1">
    <source>
        <dbReference type="ARBA" id="ARBA00022737"/>
    </source>
</evidence>